<gene>
    <name evidence="1" type="ORF">DPMN_038261</name>
</gene>
<reference evidence="1" key="1">
    <citation type="journal article" date="2019" name="bioRxiv">
        <title>The Genome of the Zebra Mussel, Dreissena polymorpha: A Resource for Invasive Species Research.</title>
        <authorList>
            <person name="McCartney M.A."/>
            <person name="Auch B."/>
            <person name="Kono T."/>
            <person name="Mallez S."/>
            <person name="Zhang Y."/>
            <person name="Obille A."/>
            <person name="Becker A."/>
            <person name="Abrahante J.E."/>
            <person name="Garbe J."/>
            <person name="Badalamenti J.P."/>
            <person name="Herman A."/>
            <person name="Mangelson H."/>
            <person name="Liachko I."/>
            <person name="Sullivan S."/>
            <person name="Sone E.D."/>
            <person name="Koren S."/>
            <person name="Silverstein K.A.T."/>
            <person name="Beckman K.B."/>
            <person name="Gohl D.M."/>
        </authorList>
    </citation>
    <scope>NUCLEOTIDE SEQUENCE</scope>
    <source>
        <strain evidence="1">Duluth1</strain>
        <tissue evidence="1">Whole animal</tissue>
    </source>
</reference>
<evidence type="ECO:0000313" key="1">
    <source>
        <dbReference type="EMBL" id="KAH3875002.1"/>
    </source>
</evidence>
<accession>A0A9D4MCF2</accession>
<proteinExistence type="predicted"/>
<organism evidence="1 2">
    <name type="scientific">Dreissena polymorpha</name>
    <name type="common">Zebra mussel</name>
    <name type="synonym">Mytilus polymorpha</name>
    <dbReference type="NCBI Taxonomy" id="45954"/>
    <lineage>
        <taxon>Eukaryota</taxon>
        <taxon>Metazoa</taxon>
        <taxon>Spiralia</taxon>
        <taxon>Lophotrochozoa</taxon>
        <taxon>Mollusca</taxon>
        <taxon>Bivalvia</taxon>
        <taxon>Autobranchia</taxon>
        <taxon>Heteroconchia</taxon>
        <taxon>Euheterodonta</taxon>
        <taxon>Imparidentia</taxon>
        <taxon>Neoheterodontei</taxon>
        <taxon>Myida</taxon>
        <taxon>Dreissenoidea</taxon>
        <taxon>Dreissenidae</taxon>
        <taxon>Dreissena</taxon>
    </lineage>
</organism>
<reference evidence="1" key="2">
    <citation type="submission" date="2020-11" db="EMBL/GenBank/DDBJ databases">
        <authorList>
            <person name="McCartney M.A."/>
            <person name="Auch B."/>
            <person name="Kono T."/>
            <person name="Mallez S."/>
            <person name="Becker A."/>
            <person name="Gohl D.M."/>
            <person name="Silverstein K.A.T."/>
            <person name="Koren S."/>
            <person name="Bechman K.B."/>
            <person name="Herman A."/>
            <person name="Abrahante J.E."/>
            <person name="Garbe J."/>
        </authorList>
    </citation>
    <scope>NUCLEOTIDE SEQUENCE</scope>
    <source>
        <strain evidence="1">Duluth1</strain>
        <tissue evidence="1">Whole animal</tissue>
    </source>
</reference>
<evidence type="ECO:0000313" key="2">
    <source>
        <dbReference type="Proteomes" id="UP000828390"/>
    </source>
</evidence>
<dbReference type="Proteomes" id="UP000828390">
    <property type="component" value="Unassembled WGS sequence"/>
</dbReference>
<keyword evidence="2" id="KW-1185">Reference proteome</keyword>
<sequence>MTDWPNEDRVLYKKNKIKCYHTAKKTGISNSNAAELNLESGHMLNNQSTAVRGPSRIIPYAAIVLDRCGSTRLF</sequence>
<dbReference type="AlphaFoldDB" id="A0A9D4MCF2"/>
<dbReference type="EMBL" id="JAIWYP010000002">
    <property type="protein sequence ID" value="KAH3875002.1"/>
    <property type="molecule type" value="Genomic_DNA"/>
</dbReference>
<comment type="caution">
    <text evidence="1">The sequence shown here is derived from an EMBL/GenBank/DDBJ whole genome shotgun (WGS) entry which is preliminary data.</text>
</comment>
<protein>
    <submittedName>
        <fullName evidence="1">Uncharacterized protein</fullName>
    </submittedName>
</protein>
<name>A0A9D4MCF2_DREPO</name>